<sequence length="254" mass="27713">MNSILPPSRYRASTPYSQDRDQAVISADPVKTALMRRYEVQYLDQDGSVAARSAIAPATAPFEAAFSAFARGTLIQTADGPCAIEDIVPGMRIETKEYGPLPMLWRGMMNIIPNTPTDRPEQAQLTRIMAGTFGLGRPGSDLVLGPAARMPRRGHIEGFVPIRHFADGDSVVQTSPPSPVQVFHLCLPQQATIRANGLPIASYHPRFGLGETMGPQMLKLFLSLFPHVEALNEFGPALHRDASRQVNLLEDVAI</sequence>
<reference evidence="2 3" key="1">
    <citation type="journal article" date="2021" name="Arch. Microbiol.">
        <title>Thalassobius aquimarinus sp. nov., isolated from the Sea of Japan seashore.</title>
        <authorList>
            <person name="Kurilenko V.V."/>
            <person name="Romanenko L.A."/>
            <person name="Chernysheva N.Y."/>
            <person name="Velansky P.V."/>
            <person name="Tekutyeva L.A."/>
            <person name="Isaeva M.P."/>
            <person name="Mikhailov V.V."/>
        </authorList>
    </citation>
    <scope>NUCLEOTIDE SEQUENCE [LARGE SCALE GENOMIC DNA]</scope>
    <source>
        <strain evidence="2 3">KMM 8518</strain>
    </source>
</reference>
<protein>
    <submittedName>
        <fullName evidence="2">Hint domain-containing protein</fullName>
    </submittedName>
</protein>
<evidence type="ECO:0000259" key="1">
    <source>
        <dbReference type="Pfam" id="PF13403"/>
    </source>
</evidence>
<dbReference type="Proteomes" id="UP001195941">
    <property type="component" value="Unassembled WGS sequence"/>
</dbReference>
<evidence type="ECO:0000313" key="3">
    <source>
        <dbReference type="Proteomes" id="UP001195941"/>
    </source>
</evidence>
<gene>
    <name evidence="2" type="ORF">IT775_07820</name>
</gene>
<name>A0ABS5HPZ7_9RHOB</name>
<feature type="domain" description="Hedgehog/Intein (Hint)" evidence="1">
    <location>
        <begin position="68"/>
        <end position="205"/>
    </location>
</feature>
<keyword evidence="3" id="KW-1185">Reference proteome</keyword>
<dbReference type="InterPro" id="IPR028992">
    <property type="entry name" value="Hedgehog/Intein_dom"/>
</dbReference>
<proteinExistence type="predicted"/>
<accession>A0ABS5HPZ7</accession>
<comment type="caution">
    <text evidence="2">The sequence shown here is derived from an EMBL/GenBank/DDBJ whole genome shotgun (WGS) entry which is preliminary data.</text>
</comment>
<dbReference type="RefSeq" id="WP_212700534.1">
    <property type="nucleotide sequence ID" value="NZ_JADMKU010000005.1"/>
</dbReference>
<dbReference type="EMBL" id="JADMKU010000005">
    <property type="protein sequence ID" value="MBR9651025.1"/>
    <property type="molecule type" value="Genomic_DNA"/>
</dbReference>
<organism evidence="2 3">
    <name type="scientific">Thalassovita aquimarina</name>
    <dbReference type="NCBI Taxonomy" id="2785917"/>
    <lineage>
        <taxon>Bacteria</taxon>
        <taxon>Pseudomonadati</taxon>
        <taxon>Pseudomonadota</taxon>
        <taxon>Alphaproteobacteria</taxon>
        <taxon>Rhodobacterales</taxon>
        <taxon>Roseobacteraceae</taxon>
        <taxon>Thalassovita</taxon>
    </lineage>
</organism>
<evidence type="ECO:0000313" key="2">
    <source>
        <dbReference type="EMBL" id="MBR9651025.1"/>
    </source>
</evidence>
<dbReference type="Pfam" id="PF13403">
    <property type="entry name" value="Hint_2"/>
    <property type="match status" value="1"/>
</dbReference>